<dbReference type="STRING" id="1548547.BA177_15995"/>
<evidence type="ECO:0000256" key="1">
    <source>
        <dbReference type="SAM" id="SignalP"/>
    </source>
</evidence>
<reference evidence="3 4" key="1">
    <citation type="submission" date="2016-06" db="EMBL/GenBank/DDBJ databases">
        <title>Complete genome sequence of a deep-branching marine Gamma Proteobacterium Woeseia oceani type strain XK5.</title>
        <authorList>
            <person name="Mu D."/>
            <person name="Du Z."/>
        </authorList>
    </citation>
    <scope>NUCLEOTIDE SEQUENCE [LARGE SCALE GENOMIC DNA]</scope>
    <source>
        <strain evidence="3 4">XK5</strain>
    </source>
</reference>
<organism evidence="3 4">
    <name type="scientific">Woeseia oceani</name>
    <dbReference type="NCBI Taxonomy" id="1548547"/>
    <lineage>
        <taxon>Bacteria</taxon>
        <taxon>Pseudomonadati</taxon>
        <taxon>Pseudomonadota</taxon>
        <taxon>Gammaproteobacteria</taxon>
        <taxon>Woeseiales</taxon>
        <taxon>Woeseiaceae</taxon>
        <taxon>Woeseia</taxon>
    </lineage>
</organism>
<dbReference type="KEGG" id="woc:BA177_15995"/>
<dbReference type="Gene3D" id="2.30.40.10">
    <property type="entry name" value="Urease, subunit C, domain 1"/>
    <property type="match status" value="1"/>
</dbReference>
<dbReference type="InterPro" id="IPR051781">
    <property type="entry name" value="Metallo-dep_Hydrolase"/>
</dbReference>
<sequence>MKKQIAIGLSLALLWIASACASAPTTFVTDAPFKPNSGNILLRCGALIDGINEHARPQQDVLIQDGVITATGTRLTAPAGTKVLDLADHTCLPGLIDMHTHVVESQQDTNDLYIYLTRNETETLDLARPLARKTLLAGFTSVRNVGVYYGWTSRSLRDEINRGVTVGPRMDVAGFYLTIPGGGGDLLLPDLAESDIPAHLRLGVARGADQFRQKAREAIEGGADVIKVIASGAVLAYGGVPGAPEMTPEELRAVVEVANKAGVPVTAHAHGAQSIKDAILAGVTTIEHASLIDDEGIRLAIEHNVGLSMDVFNGDWIATEGRRMQWPEEFLRKNDETTLIQRQNFRKAHAAGAPIVFGSDSGVYPHGMNPRQFSYMVEWGMSPMEAIKAATSIAASYLKNGARVGAIERGRLGDVIAVAGDPLRDISVLQHVDTVVMGGLVFKAPATD</sequence>
<dbReference type="CDD" id="cd01299">
    <property type="entry name" value="Met_dep_hydrolase_A"/>
    <property type="match status" value="1"/>
</dbReference>
<evidence type="ECO:0000313" key="4">
    <source>
        <dbReference type="Proteomes" id="UP000092695"/>
    </source>
</evidence>
<dbReference type="Proteomes" id="UP000092695">
    <property type="component" value="Chromosome"/>
</dbReference>
<protein>
    <recommendedName>
        <fullName evidence="2">Amidohydrolase-related domain-containing protein</fullName>
    </recommendedName>
</protein>
<dbReference type="OrthoDB" id="9782972at2"/>
<feature type="domain" description="Amidohydrolase-related" evidence="2">
    <location>
        <begin position="92"/>
        <end position="439"/>
    </location>
</feature>
<dbReference type="Pfam" id="PF01979">
    <property type="entry name" value="Amidohydro_1"/>
    <property type="match status" value="1"/>
</dbReference>
<feature type="chain" id="PRO_5008260298" description="Amidohydrolase-related domain-containing protein" evidence="1">
    <location>
        <begin position="22"/>
        <end position="448"/>
    </location>
</feature>
<evidence type="ECO:0000313" key="3">
    <source>
        <dbReference type="EMBL" id="ANO52485.1"/>
    </source>
</evidence>
<proteinExistence type="predicted"/>
<dbReference type="AlphaFoldDB" id="A0A193LIY3"/>
<keyword evidence="4" id="KW-1185">Reference proteome</keyword>
<dbReference type="InterPro" id="IPR006680">
    <property type="entry name" value="Amidohydro-rel"/>
</dbReference>
<dbReference type="InterPro" id="IPR057744">
    <property type="entry name" value="OTAase-like"/>
</dbReference>
<dbReference type="GO" id="GO:0016810">
    <property type="term" value="F:hydrolase activity, acting on carbon-nitrogen (but not peptide) bonds"/>
    <property type="evidence" value="ECO:0007669"/>
    <property type="project" value="InterPro"/>
</dbReference>
<dbReference type="EMBL" id="CP016268">
    <property type="protein sequence ID" value="ANO52485.1"/>
    <property type="molecule type" value="Genomic_DNA"/>
</dbReference>
<dbReference type="InterPro" id="IPR032466">
    <property type="entry name" value="Metal_Hydrolase"/>
</dbReference>
<evidence type="ECO:0000259" key="2">
    <source>
        <dbReference type="Pfam" id="PF01979"/>
    </source>
</evidence>
<dbReference type="SUPFAM" id="SSF51338">
    <property type="entry name" value="Composite domain of metallo-dependent hydrolases"/>
    <property type="match status" value="2"/>
</dbReference>
<dbReference type="PROSITE" id="PS51257">
    <property type="entry name" value="PROKAR_LIPOPROTEIN"/>
    <property type="match status" value="1"/>
</dbReference>
<accession>A0A193LIY3</accession>
<name>A0A193LIY3_9GAMM</name>
<dbReference type="RefSeq" id="WP_068617847.1">
    <property type="nucleotide sequence ID" value="NZ_CP016268.1"/>
</dbReference>
<dbReference type="PANTHER" id="PTHR43135">
    <property type="entry name" value="ALPHA-D-RIBOSE 1-METHYLPHOSPHONATE 5-TRIPHOSPHATE DIPHOSPHATASE"/>
    <property type="match status" value="1"/>
</dbReference>
<dbReference type="InterPro" id="IPR011059">
    <property type="entry name" value="Metal-dep_hydrolase_composite"/>
</dbReference>
<dbReference type="SUPFAM" id="SSF51556">
    <property type="entry name" value="Metallo-dependent hydrolases"/>
    <property type="match status" value="1"/>
</dbReference>
<keyword evidence="1" id="KW-0732">Signal</keyword>
<dbReference type="PANTHER" id="PTHR43135:SF3">
    <property type="entry name" value="ALPHA-D-RIBOSE 1-METHYLPHOSPHONATE 5-TRIPHOSPHATE DIPHOSPHATASE"/>
    <property type="match status" value="1"/>
</dbReference>
<gene>
    <name evidence="3" type="ORF">BA177_15995</name>
</gene>
<feature type="signal peptide" evidence="1">
    <location>
        <begin position="1"/>
        <end position="21"/>
    </location>
</feature>
<dbReference type="Gene3D" id="3.20.20.140">
    <property type="entry name" value="Metal-dependent hydrolases"/>
    <property type="match status" value="1"/>
</dbReference>